<sequence length="163" mass="18184">MRSSQDPTPIATANPFAPVGNVNTIPEINTDVPRVTGPPPIFFQPTNSWAVTLSMLRNEVPNIQAKYTGQFMKASVYESTASLLSVEIVCLACFNLPLKKSRFKMALDAVNPRPFLKSLLGKQVGVTLKWGDKYCGKLVQVDKYMNLTEKEVMSQKCKWMKVI</sequence>
<dbReference type="Pfam" id="PF01423">
    <property type="entry name" value="LSM"/>
    <property type="match status" value="1"/>
</dbReference>
<evidence type="ECO:0000259" key="4">
    <source>
        <dbReference type="PROSITE" id="PS52002"/>
    </source>
</evidence>
<dbReference type="InterPro" id="IPR016487">
    <property type="entry name" value="Lsm6/sSmF"/>
</dbReference>
<dbReference type="InterPro" id="IPR010920">
    <property type="entry name" value="LSM_dom_sf"/>
</dbReference>
<dbReference type="GO" id="GO:0005685">
    <property type="term" value="C:U1 snRNP"/>
    <property type="evidence" value="ECO:0007669"/>
    <property type="project" value="TreeGrafter"/>
</dbReference>
<evidence type="ECO:0000313" key="5">
    <source>
        <dbReference type="EMBL" id="GIY41054.1"/>
    </source>
</evidence>
<gene>
    <name evidence="5" type="ORF">CEXT_788031</name>
</gene>
<dbReference type="InterPro" id="IPR047575">
    <property type="entry name" value="Sm"/>
</dbReference>
<dbReference type="GO" id="GO:0071013">
    <property type="term" value="C:catalytic step 2 spliceosome"/>
    <property type="evidence" value="ECO:0007669"/>
    <property type="project" value="TreeGrafter"/>
</dbReference>
<dbReference type="AlphaFoldDB" id="A0AAV4T5T4"/>
<dbReference type="Gene3D" id="2.30.30.100">
    <property type="match status" value="1"/>
</dbReference>
<dbReference type="PANTHER" id="PTHR11021">
    <property type="entry name" value="SMALL NUCLEAR RIBONUCLEOPROTEIN F SNRNP-F"/>
    <property type="match status" value="1"/>
</dbReference>
<evidence type="ECO:0000256" key="1">
    <source>
        <dbReference type="ARBA" id="ARBA00022728"/>
    </source>
</evidence>
<dbReference type="SUPFAM" id="SSF50182">
    <property type="entry name" value="Sm-like ribonucleoproteins"/>
    <property type="match status" value="1"/>
</dbReference>
<accession>A0AAV4T5T4</accession>
<dbReference type="PROSITE" id="PS52002">
    <property type="entry name" value="SM"/>
    <property type="match status" value="1"/>
</dbReference>
<keyword evidence="1" id="KW-0507">mRNA processing</keyword>
<feature type="domain" description="Sm" evidence="4">
    <location>
        <begin position="111"/>
        <end position="163"/>
    </location>
</feature>
<comment type="caution">
    <text evidence="5">The sequence shown here is derived from an EMBL/GenBank/DDBJ whole genome shotgun (WGS) entry which is preliminary data.</text>
</comment>
<dbReference type="Proteomes" id="UP001054945">
    <property type="component" value="Unassembled WGS sequence"/>
</dbReference>
<dbReference type="GO" id="GO:0034715">
    <property type="term" value="C:pICln-Sm protein complex"/>
    <property type="evidence" value="ECO:0007669"/>
    <property type="project" value="TreeGrafter"/>
</dbReference>
<keyword evidence="2" id="KW-0508">mRNA splicing</keyword>
<name>A0AAV4T5T4_CAEEX</name>
<proteinExistence type="predicted"/>
<dbReference type="PANTHER" id="PTHR11021:SF0">
    <property type="entry name" value="SMALL NUCLEAR RIBONUCLEOPROTEIN F"/>
    <property type="match status" value="1"/>
</dbReference>
<dbReference type="EMBL" id="BPLR01010691">
    <property type="protein sequence ID" value="GIY41054.1"/>
    <property type="molecule type" value="Genomic_DNA"/>
</dbReference>
<evidence type="ECO:0000313" key="6">
    <source>
        <dbReference type="Proteomes" id="UP001054945"/>
    </source>
</evidence>
<keyword evidence="1" id="KW-0747">Spliceosome</keyword>
<dbReference type="InterPro" id="IPR001163">
    <property type="entry name" value="Sm_dom_euk/arc"/>
</dbReference>
<evidence type="ECO:0000256" key="3">
    <source>
        <dbReference type="ARBA" id="ARBA00023274"/>
    </source>
</evidence>
<keyword evidence="3" id="KW-0687">Ribonucleoprotein</keyword>
<protein>
    <recommendedName>
        <fullName evidence="4">Sm domain-containing protein</fullName>
    </recommendedName>
</protein>
<keyword evidence="6" id="KW-1185">Reference proteome</keyword>
<organism evidence="5 6">
    <name type="scientific">Caerostris extrusa</name>
    <name type="common">Bark spider</name>
    <name type="synonym">Caerostris bankana</name>
    <dbReference type="NCBI Taxonomy" id="172846"/>
    <lineage>
        <taxon>Eukaryota</taxon>
        <taxon>Metazoa</taxon>
        <taxon>Ecdysozoa</taxon>
        <taxon>Arthropoda</taxon>
        <taxon>Chelicerata</taxon>
        <taxon>Arachnida</taxon>
        <taxon>Araneae</taxon>
        <taxon>Araneomorphae</taxon>
        <taxon>Entelegynae</taxon>
        <taxon>Araneoidea</taxon>
        <taxon>Araneidae</taxon>
        <taxon>Caerostris</taxon>
    </lineage>
</organism>
<dbReference type="GO" id="GO:0000398">
    <property type="term" value="P:mRNA splicing, via spliceosome"/>
    <property type="evidence" value="ECO:0007669"/>
    <property type="project" value="InterPro"/>
</dbReference>
<reference evidence="5 6" key="1">
    <citation type="submission" date="2021-06" db="EMBL/GenBank/DDBJ databases">
        <title>Caerostris extrusa draft genome.</title>
        <authorList>
            <person name="Kono N."/>
            <person name="Arakawa K."/>
        </authorList>
    </citation>
    <scope>NUCLEOTIDE SEQUENCE [LARGE SCALE GENOMIC DNA]</scope>
</reference>
<dbReference type="GO" id="GO:0003723">
    <property type="term" value="F:RNA binding"/>
    <property type="evidence" value="ECO:0007669"/>
    <property type="project" value="InterPro"/>
</dbReference>
<evidence type="ECO:0000256" key="2">
    <source>
        <dbReference type="ARBA" id="ARBA00023187"/>
    </source>
</evidence>